<dbReference type="AlphaFoldDB" id="A0A0P7B0E1"/>
<evidence type="ECO:0000256" key="1">
    <source>
        <dbReference type="SAM" id="Phobius"/>
    </source>
</evidence>
<feature type="transmembrane region" description="Helical" evidence="1">
    <location>
        <begin position="43"/>
        <end position="64"/>
    </location>
</feature>
<dbReference type="STRING" id="78410.A0A0P7B0E1"/>
<dbReference type="Proteomes" id="UP000050424">
    <property type="component" value="Unassembled WGS sequence"/>
</dbReference>
<reference evidence="2 3" key="1">
    <citation type="submission" date="2015-09" db="EMBL/GenBank/DDBJ databases">
        <title>Draft genome of a European isolate of the apple canker pathogen Neonectria ditissima.</title>
        <authorList>
            <person name="Gomez-Cortecero A."/>
            <person name="Harrison R.J."/>
            <person name="Armitage A.D."/>
        </authorList>
    </citation>
    <scope>NUCLEOTIDE SEQUENCE [LARGE SCALE GENOMIC DNA]</scope>
    <source>
        <strain evidence="2 3">R09/05</strain>
    </source>
</reference>
<feature type="transmembrane region" description="Helical" evidence="1">
    <location>
        <begin position="76"/>
        <end position="98"/>
    </location>
</feature>
<dbReference type="OrthoDB" id="2417308at2759"/>
<comment type="caution">
    <text evidence="2">The sequence shown here is derived from an EMBL/GenBank/DDBJ whole genome shotgun (WGS) entry which is preliminary data.</text>
</comment>
<sequence>MATNLQAQSNGSTAHMPRIFSLTPTLAMAFSITNTWIGYSATFVTPLLAGGGPAVVFCLVLAFASMVSTEKDRAPVAFAVGWISILGWLFTTASTTVFCSQTSLMLASPPPQLRLDNMASVADLHLDHRRFLSVHYMASPMDPRRRETVPGLVSARLARCLYHGAGNERGEAVGKSHIH</sequence>
<organism evidence="2 3">
    <name type="scientific">Neonectria ditissima</name>
    <dbReference type="NCBI Taxonomy" id="78410"/>
    <lineage>
        <taxon>Eukaryota</taxon>
        <taxon>Fungi</taxon>
        <taxon>Dikarya</taxon>
        <taxon>Ascomycota</taxon>
        <taxon>Pezizomycotina</taxon>
        <taxon>Sordariomycetes</taxon>
        <taxon>Hypocreomycetidae</taxon>
        <taxon>Hypocreales</taxon>
        <taxon>Nectriaceae</taxon>
        <taxon>Neonectria</taxon>
    </lineage>
</organism>
<keyword evidence="1" id="KW-0812">Transmembrane</keyword>
<keyword evidence="3" id="KW-1185">Reference proteome</keyword>
<feature type="transmembrane region" description="Helical" evidence="1">
    <location>
        <begin position="19"/>
        <end position="37"/>
    </location>
</feature>
<keyword evidence="1" id="KW-0472">Membrane</keyword>
<evidence type="ECO:0000313" key="2">
    <source>
        <dbReference type="EMBL" id="KPM39430.1"/>
    </source>
</evidence>
<protein>
    <submittedName>
        <fullName evidence="2">Uncharacterized protein</fullName>
    </submittedName>
</protein>
<keyword evidence="1" id="KW-1133">Transmembrane helix</keyword>
<evidence type="ECO:0000313" key="3">
    <source>
        <dbReference type="Proteomes" id="UP000050424"/>
    </source>
</evidence>
<proteinExistence type="predicted"/>
<accession>A0A0P7B0E1</accession>
<gene>
    <name evidence="2" type="ORF">AK830_g7139</name>
</gene>
<name>A0A0P7B0E1_9HYPO</name>
<dbReference type="EMBL" id="LKCW01000108">
    <property type="protein sequence ID" value="KPM39430.1"/>
    <property type="molecule type" value="Genomic_DNA"/>
</dbReference>